<protein>
    <submittedName>
        <fullName evidence="1">Putative HNH homing endonuclease</fullName>
    </submittedName>
</protein>
<keyword evidence="1" id="KW-0378">Hydrolase</keyword>
<dbReference type="SUPFAM" id="SSF55608">
    <property type="entry name" value="Homing endonucleases"/>
    <property type="match status" value="1"/>
</dbReference>
<sequence length="149" mass="16977">MRYNETDLAYAAGIIDGEGNIGVYSNRNKAATFGLVYRMLVQVGMCEIGSVLFLKEIFGGSLTMQKPTSSSRRQRFHWCISTQQACIFLEAILPYLKIKQPQALLAMEFQERKKPRGGVPYKLTIQEFSIQKNYSDKLKALKKEDIRCP</sequence>
<proteinExistence type="predicted"/>
<keyword evidence="1" id="KW-0255">Endonuclease</keyword>
<gene>
    <name evidence="1" type="ORF">MM415B02465_0013</name>
</gene>
<name>A0A6M3L512_9ZZZZ</name>
<dbReference type="InterPro" id="IPR027434">
    <property type="entry name" value="Homing_endonucl"/>
</dbReference>
<dbReference type="GO" id="GO:0004519">
    <property type="term" value="F:endonuclease activity"/>
    <property type="evidence" value="ECO:0007669"/>
    <property type="project" value="UniProtKB-KW"/>
</dbReference>
<organism evidence="1">
    <name type="scientific">viral metagenome</name>
    <dbReference type="NCBI Taxonomy" id="1070528"/>
    <lineage>
        <taxon>unclassified sequences</taxon>
        <taxon>metagenomes</taxon>
        <taxon>organismal metagenomes</taxon>
    </lineage>
</organism>
<dbReference type="EMBL" id="MT142881">
    <property type="protein sequence ID" value="QJA89967.1"/>
    <property type="molecule type" value="Genomic_DNA"/>
</dbReference>
<accession>A0A6M3L512</accession>
<dbReference type="Gene3D" id="3.10.28.10">
    <property type="entry name" value="Homing endonucleases"/>
    <property type="match status" value="1"/>
</dbReference>
<dbReference type="AlphaFoldDB" id="A0A6M3L512"/>
<evidence type="ECO:0000313" key="1">
    <source>
        <dbReference type="EMBL" id="QJA89967.1"/>
    </source>
</evidence>
<keyword evidence="1" id="KW-0540">Nuclease</keyword>
<reference evidence="1" key="1">
    <citation type="submission" date="2020-03" db="EMBL/GenBank/DDBJ databases">
        <title>The deep terrestrial virosphere.</title>
        <authorList>
            <person name="Holmfeldt K."/>
            <person name="Nilsson E."/>
            <person name="Simone D."/>
            <person name="Lopez-Fernandez M."/>
            <person name="Wu X."/>
            <person name="de Brujin I."/>
            <person name="Lundin D."/>
            <person name="Andersson A."/>
            <person name="Bertilsson S."/>
            <person name="Dopson M."/>
        </authorList>
    </citation>
    <scope>NUCLEOTIDE SEQUENCE</scope>
    <source>
        <strain evidence="1">MM415B02465</strain>
    </source>
</reference>